<dbReference type="FunFam" id="3.30.70.1020:FF:000001">
    <property type="entry name" value="Alpha,alpha-trehalose-phosphate synthase [UDP-forming] 1"/>
    <property type="match status" value="1"/>
</dbReference>
<dbReference type="FunFam" id="3.40.50.2000:FF:000036">
    <property type="entry name" value="Alpha,alpha-trehalose-phosphate synthase subunit Tps2"/>
    <property type="match status" value="1"/>
</dbReference>
<dbReference type="FunFam" id="3.20.10.10:FF:000010">
    <property type="entry name" value="Branched-chain amino acid aminotransferase"/>
    <property type="match status" value="1"/>
</dbReference>
<evidence type="ECO:0000256" key="7">
    <source>
        <dbReference type="ARBA" id="ARBA00022490"/>
    </source>
</evidence>
<dbReference type="NCBIfam" id="TIGR01484">
    <property type="entry name" value="HAD-SF-IIB"/>
    <property type="match status" value="1"/>
</dbReference>
<sequence>MTVFIASLFLPKTIHFTLPGTPPRGSASEKKQPRPVPLERQPSLFQPSNITPPITPTEEKKQDIGPFANENGLRVHIPDAQPDTDTLRAPADRSSPTWGGRPDQPMSRANSPPPPSLIDQGRSLQQKAKEMGRQGVSQPRSLVRSDSHDRVFAHANWKVGNADQGNGGLRNAAEAAAREGKLDNYIWVGTLGMPTDALQGTQQLQDIEDTLATEHDMLAVTCSDKDFDGHYSHFCKQILWPVFHYQIPDNPKSKAYEDHSWKYYVNVNQAFADKIVKNWKRGDVVWVHDYHLLLVPAMVRKKIPEAKIGFFLHVAFPSSEVFRCLAVRKQLLEGMVGANLIGFQIHEYTRHFLQTCSRILYAEATPEGVQLEDRFVDVVNMPIGIDPVSLSQHREESEVKRWLDIMRERYAGKKLIVARDKLDHVRGVRQKLLSYELFLNANPEWRDKVVLIQVALSTSEKSELDAAVSDIVTRVNSSWANLAYQPVVYLKQDIDYAQYLALLSIADALMITSQREGMNLTSHEYLYCQDGKFSEKKHGSLILSEFTGTSSLFGGNELSVNPWDYRACANAIKKALEMGDEEKEQRWSKLVECVNHHTGAHWFTEFMSRLDLVYEEQHRRDQTSVPRLSIPHLVQQYSRSERRLFILDFEGTLVSWGPVNKIIPVSPQRTLDVLNDLLLDERNTIYVMSGRRPEELDRIFRRVPNLGLIAENGCFLRDCGSADWTEMADSEQIRSWKDAVRPILTYYLERTPGAEIEDRRCSLFFHYKSAEDYEAALRQASDCASHINDACEEQRVHAIPLDGSVLVEPIDWTKTTAAQKIFADLRAHMAPDATHKSPVDFLMVVGDGREDEKVFKWANTLGEEGIVKEVVTVSLGTGRNTEAASTLTQGVSGVLITLQKLASIALQLAALTGTMAPFPPPPVNTIDWSNVGFRVREVNGHIESHYSVKTGKWSPLKFVADPYMRIHGMAPALNYGQQAYEGLKAFRLPGDTAIAVFRPDRNAVRMQHSAEFISIPPVPTDLFLDAVKAAVALNAEYVPPHETGAAMYVRPQVYGSSAQLGLNPPEEYTFCVFVLPTGVYHGTHPVKALILDDFDRAAPNGTGNAKVGGNYAPVLRWSERARAQGYGITLHLDSKRHEEVDEFSTSGFIGALVDGENVTLVVPDSKAVIDSVTSDSVQQIAKSFGWKVEKRPIKYSELPNFQEVMAAGTAASLVPIRSITRRATSGLPQGPRVSAQDGQETVTYTPDGSDESGPLCLKLLAELKGIQLGKIEDRFGWRFVVTEEDAKRVVDDAKAAGGGTQTVDQLD</sequence>
<dbReference type="Gene3D" id="3.20.10.10">
    <property type="entry name" value="D-amino Acid Aminotransferase, subunit A, domain 2"/>
    <property type="match status" value="1"/>
</dbReference>
<keyword evidence="10" id="KW-0808">Transferase</keyword>
<evidence type="ECO:0000256" key="12">
    <source>
        <dbReference type="SAM" id="MobiDB-lite"/>
    </source>
</evidence>
<evidence type="ECO:0000256" key="9">
    <source>
        <dbReference type="ARBA" id="ARBA00022576"/>
    </source>
</evidence>
<dbReference type="NCBIfam" id="TIGR00685">
    <property type="entry name" value="T6PP"/>
    <property type="match status" value="1"/>
</dbReference>
<evidence type="ECO:0000256" key="6">
    <source>
        <dbReference type="ARBA" id="ARBA00009320"/>
    </source>
</evidence>
<dbReference type="InterPro" id="IPR023214">
    <property type="entry name" value="HAD_sf"/>
</dbReference>
<proteinExistence type="inferred from homology"/>
<dbReference type="Pfam" id="PF02358">
    <property type="entry name" value="Trehalose_PPase"/>
    <property type="match status" value="1"/>
</dbReference>
<dbReference type="InterPro" id="IPR003337">
    <property type="entry name" value="Trehalose_PPase"/>
</dbReference>
<dbReference type="InterPro" id="IPR001830">
    <property type="entry name" value="Glyco_trans_20"/>
</dbReference>
<comment type="pathway">
    <text evidence="3">Secondary metabolite biosynthesis.</text>
</comment>
<evidence type="ECO:0000256" key="5">
    <source>
        <dbReference type="ARBA" id="ARBA00006330"/>
    </source>
</evidence>
<dbReference type="FunFam" id="3.30.470.10:FF:000004">
    <property type="entry name" value="Branched-chain-amino-acid aminotransferase"/>
    <property type="match status" value="1"/>
</dbReference>
<dbReference type="Gene3D" id="3.40.50.1000">
    <property type="entry name" value="HAD superfamily/HAD-like"/>
    <property type="match status" value="1"/>
</dbReference>
<dbReference type="Gene3D" id="3.40.50.2000">
    <property type="entry name" value="Glycogen Phosphorylase B"/>
    <property type="match status" value="2"/>
</dbReference>
<evidence type="ECO:0000256" key="3">
    <source>
        <dbReference type="ARBA" id="ARBA00005179"/>
    </source>
</evidence>
<dbReference type="Pfam" id="PF00982">
    <property type="entry name" value="Glyco_transf_20"/>
    <property type="match status" value="1"/>
</dbReference>
<dbReference type="CDD" id="cd01557">
    <property type="entry name" value="BCAT_beta_family"/>
    <property type="match status" value="1"/>
</dbReference>
<keyword evidence="9" id="KW-0032">Aminotransferase</keyword>
<comment type="caution">
    <text evidence="13">The sequence shown here is derived from an EMBL/GenBank/DDBJ whole genome shotgun (WGS) entry which is preliminary data.</text>
</comment>
<accession>A0AAN7CYI2</accession>
<comment type="subcellular location">
    <subcellularLocation>
        <location evidence="2">Cytoplasm</location>
    </subcellularLocation>
</comment>
<protein>
    <submittedName>
        <fullName evidence="13">Glycosyltransferase family 20-domain-containing protein</fullName>
    </submittedName>
</protein>
<feature type="compositionally biased region" description="Polar residues" evidence="12">
    <location>
        <begin position="43"/>
        <end position="52"/>
    </location>
</feature>
<dbReference type="EMBL" id="MU857623">
    <property type="protein sequence ID" value="KAK4249462.1"/>
    <property type="molecule type" value="Genomic_DNA"/>
</dbReference>
<reference evidence="13" key="1">
    <citation type="journal article" date="2023" name="Mol. Phylogenet. Evol.">
        <title>Genome-scale phylogeny and comparative genomics of the fungal order Sordariales.</title>
        <authorList>
            <person name="Hensen N."/>
            <person name="Bonometti L."/>
            <person name="Westerberg I."/>
            <person name="Brannstrom I.O."/>
            <person name="Guillou S."/>
            <person name="Cros-Aarteil S."/>
            <person name="Calhoun S."/>
            <person name="Haridas S."/>
            <person name="Kuo A."/>
            <person name="Mondo S."/>
            <person name="Pangilinan J."/>
            <person name="Riley R."/>
            <person name="LaButti K."/>
            <person name="Andreopoulos B."/>
            <person name="Lipzen A."/>
            <person name="Chen C."/>
            <person name="Yan M."/>
            <person name="Daum C."/>
            <person name="Ng V."/>
            <person name="Clum A."/>
            <person name="Steindorff A."/>
            <person name="Ohm R.A."/>
            <person name="Martin F."/>
            <person name="Silar P."/>
            <person name="Natvig D.O."/>
            <person name="Lalanne C."/>
            <person name="Gautier V."/>
            <person name="Ament-Velasquez S.L."/>
            <person name="Kruys A."/>
            <person name="Hutchinson M.I."/>
            <person name="Powell A.J."/>
            <person name="Barry K."/>
            <person name="Miller A.N."/>
            <person name="Grigoriev I.V."/>
            <person name="Debuchy R."/>
            <person name="Gladieux P."/>
            <person name="Hiltunen Thoren M."/>
            <person name="Johannesson H."/>
        </authorList>
    </citation>
    <scope>NUCLEOTIDE SEQUENCE</scope>
    <source>
        <strain evidence="13">CBS 359.72</strain>
    </source>
</reference>
<evidence type="ECO:0000256" key="2">
    <source>
        <dbReference type="ARBA" id="ARBA00004496"/>
    </source>
</evidence>
<keyword evidence="8" id="KW-0597">Phosphoprotein</keyword>
<keyword evidence="14" id="KW-1185">Reference proteome</keyword>
<dbReference type="GO" id="GO:0004084">
    <property type="term" value="F:branched-chain-amino-acid transaminase activity"/>
    <property type="evidence" value="ECO:0007669"/>
    <property type="project" value="InterPro"/>
</dbReference>
<dbReference type="InterPro" id="IPR036412">
    <property type="entry name" value="HAD-like_sf"/>
</dbReference>
<evidence type="ECO:0000256" key="11">
    <source>
        <dbReference type="ARBA" id="ARBA00022898"/>
    </source>
</evidence>
<dbReference type="GO" id="GO:0003825">
    <property type="term" value="F:alpha,alpha-trehalose-phosphate synthase (UDP-forming) activity"/>
    <property type="evidence" value="ECO:0007669"/>
    <property type="project" value="TreeGrafter"/>
</dbReference>
<evidence type="ECO:0000256" key="4">
    <source>
        <dbReference type="ARBA" id="ARBA00005409"/>
    </source>
</evidence>
<feature type="region of interest" description="Disordered" evidence="12">
    <location>
        <begin position="1224"/>
        <end position="1250"/>
    </location>
</feature>
<dbReference type="Gene3D" id="3.30.470.10">
    <property type="match status" value="1"/>
</dbReference>
<organism evidence="13 14">
    <name type="scientific">Corynascus novoguineensis</name>
    <dbReference type="NCBI Taxonomy" id="1126955"/>
    <lineage>
        <taxon>Eukaryota</taxon>
        <taxon>Fungi</taxon>
        <taxon>Dikarya</taxon>
        <taxon>Ascomycota</taxon>
        <taxon>Pezizomycotina</taxon>
        <taxon>Sordariomycetes</taxon>
        <taxon>Sordariomycetidae</taxon>
        <taxon>Sordariales</taxon>
        <taxon>Chaetomiaceae</taxon>
        <taxon>Corynascus</taxon>
    </lineage>
</organism>
<comment type="cofactor">
    <cofactor evidence="1">
        <name>pyridoxal 5'-phosphate</name>
        <dbReference type="ChEBI" id="CHEBI:597326"/>
    </cofactor>
</comment>
<dbReference type="Pfam" id="PF01063">
    <property type="entry name" value="Aminotran_4"/>
    <property type="match status" value="1"/>
</dbReference>
<dbReference type="InterPro" id="IPR043132">
    <property type="entry name" value="BCAT-like_C"/>
</dbReference>
<name>A0AAN7CYI2_9PEZI</name>
<dbReference type="GO" id="GO:0004805">
    <property type="term" value="F:trehalose-phosphatase activity"/>
    <property type="evidence" value="ECO:0007669"/>
    <property type="project" value="TreeGrafter"/>
</dbReference>
<comment type="similarity">
    <text evidence="4">In the N-terminal section; belongs to the glycosyltransferase 20 family.</text>
</comment>
<dbReference type="GO" id="GO:0005946">
    <property type="term" value="C:alpha,alpha-trehalose-phosphate synthase complex (UDP-forming)"/>
    <property type="evidence" value="ECO:0007669"/>
    <property type="project" value="TreeGrafter"/>
</dbReference>
<dbReference type="Gene3D" id="3.30.70.1020">
    <property type="entry name" value="Trehalose-6-phosphate phosphatase related protein, domain 2"/>
    <property type="match status" value="1"/>
</dbReference>
<dbReference type="InterPro" id="IPR001544">
    <property type="entry name" value="Aminotrans_IV"/>
</dbReference>
<feature type="compositionally biased region" description="Polar residues" evidence="12">
    <location>
        <begin position="1236"/>
        <end position="1246"/>
    </location>
</feature>
<dbReference type="InterPro" id="IPR043131">
    <property type="entry name" value="BCAT-like_N"/>
</dbReference>
<dbReference type="CDD" id="cd03788">
    <property type="entry name" value="GT20_TPS"/>
    <property type="match status" value="1"/>
</dbReference>
<dbReference type="GO" id="GO:0005829">
    <property type="term" value="C:cytosol"/>
    <property type="evidence" value="ECO:0007669"/>
    <property type="project" value="TreeGrafter"/>
</dbReference>
<dbReference type="InterPro" id="IPR033939">
    <property type="entry name" value="BCAT_family"/>
</dbReference>
<comment type="similarity">
    <text evidence="6">Belongs to the class-IV pyridoxal-phosphate-dependent aminotransferase family.</text>
</comment>
<dbReference type="SUPFAM" id="SSF53756">
    <property type="entry name" value="UDP-Glycosyltransferase/glycogen phosphorylase"/>
    <property type="match status" value="1"/>
</dbReference>
<dbReference type="SUPFAM" id="SSF56752">
    <property type="entry name" value="D-aminoacid aminotransferase-like PLP-dependent enzymes"/>
    <property type="match status" value="1"/>
</dbReference>
<dbReference type="GO" id="GO:0009081">
    <property type="term" value="P:branched-chain amino acid metabolic process"/>
    <property type="evidence" value="ECO:0007669"/>
    <property type="project" value="InterPro"/>
</dbReference>
<evidence type="ECO:0000256" key="8">
    <source>
        <dbReference type="ARBA" id="ARBA00022553"/>
    </source>
</evidence>
<comment type="similarity">
    <text evidence="5">In the C-terminal section; belongs to the trehalose phosphatase family.</text>
</comment>
<dbReference type="GO" id="GO:0005992">
    <property type="term" value="P:trehalose biosynthetic process"/>
    <property type="evidence" value="ECO:0007669"/>
    <property type="project" value="InterPro"/>
</dbReference>
<keyword evidence="11" id="KW-0663">Pyridoxal phosphate</keyword>
<dbReference type="GO" id="GO:0030234">
    <property type="term" value="F:enzyme regulator activity"/>
    <property type="evidence" value="ECO:0007669"/>
    <property type="project" value="UniProtKB-ARBA"/>
</dbReference>
<dbReference type="InterPro" id="IPR006379">
    <property type="entry name" value="HAD-SF_hydro_IIB"/>
</dbReference>
<evidence type="ECO:0000256" key="10">
    <source>
        <dbReference type="ARBA" id="ARBA00022679"/>
    </source>
</evidence>
<dbReference type="PANTHER" id="PTHR10788">
    <property type="entry name" value="TREHALOSE-6-PHOSPHATE SYNTHASE"/>
    <property type="match status" value="1"/>
</dbReference>
<dbReference type="InterPro" id="IPR036038">
    <property type="entry name" value="Aminotransferase-like"/>
</dbReference>
<dbReference type="Proteomes" id="UP001303647">
    <property type="component" value="Unassembled WGS sequence"/>
</dbReference>
<gene>
    <name evidence="13" type="ORF">C7999DRAFT_39445</name>
</gene>
<keyword evidence="7" id="KW-0963">Cytoplasm</keyword>
<evidence type="ECO:0000313" key="14">
    <source>
        <dbReference type="Proteomes" id="UP001303647"/>
    </source>
</evidence>
<feature type="region of interest" description="Disordered" evidence="12">
    <location>
        <begin position="15"/>
        <end position="147"/>
    </location>
</feature>
<reference evidence="13" key="2">
    <citation type="submission" date="2023-05" db="EMBL/GenBank/DDBJ databases">
        <authorList>
            <consortium name="Lawrence Berkeley National Laboratory"/>
            <person name="Steindorff A."/>
            <person name="Hensen N."/>
            <person name="Bonometti L."/>
            <person name="Westerberg I."/>
            <person name="Brannstrom I.O."/>
            <person name="Guillou S."/>
            <person name="Cros-Aarteil S."/>
            <person name="Calhoun S."/>
            <person name="Haridas S."/>
            <person name="Kuo A."/>
            <person name="Mondo S."/>
            <person name="Pangilinan J."/>
            <person name="Riley R."/>
            <person name="Labutti K."/>
            <person name="Andreopoulos B."/>
            <person name="Lipzen A."/>
            <person name="Chen C."/>
            <person name="Yanf M."/>
            <person name="Daum C."/>
            <person name="Ng V."/>
            <person name="Clum A."/>
            <person name="Ohm R."/>
            <person name="Martin F."/>
            <person name="Silar P."/>
            <person name="Natvig D."/>
            <person name="Lalanne C."/>
            <person name="Gautier V."/>
            <person name="Ament-Velasquez S.L."/>
            <person name="Kruys A."/>
            <person name="Hutchinson M.I."/>
            <person name="Powell A.J."/>
            <person name="Barry K."/>
            <person name="Miller A.N."/>
            <person name="Grigoriev I.V."/>
            <person name="Debuchy R."/>
            <person name="Gladieux P."/>
            <person name="Thoren M.H."/>
            <person name="Johannesson H."/>
        </authorList>
    </citation>
    <scope>NUCLEOTIDE SEQUENCE</scope>
    <source>
        <strain evidence="13">CBS 359.72</strain>
    </source>
</reference>
<dbReference type="PANTHER" id="PTHR10788:SF15">
    <property type="entry name" value="TREHALOSE SYNTHASE COMPLEX REGULATORY SUBUNIT TPS3-RELATED"/>
    <property type="match status" value="1"/>
</dbReference>
<evidence type="ECO:0000256" key="1">
    <source>
        <dbReference type="ARBA" id="ARBA00001933"/>
    </source>
</evidence>
<dbReference type="FunFam" id="3.40.50.2000:FF:000099">
    <property type="entry name" value="Alpha,alpha-trehalose phosphate synthase subunit, putative"/>
    <property type="match status" value="1"/>
</dbReference>
<dbReference type="SUPFAM" id="SSF56784">
    <property type="entry name" value="HAD-like"/>
    <property type="match status" value="1"/>
</dbReference>
<evidence type="ECO:0000313" key="13">
    <source>
        <dbReference type="EMBL" id="KAK4249462.1"/>
    </source>
</evidence>